<feature type="domain" description="M23ase beta-sheet core" evidence="3">
    <location>
        <begin position="263"/>
        <end position="370"/>
    </location>
</feature>
<feature type="chain" id="PRO_5045860224" description="M23ase beta-sheet core domain-containing protein" evidence="2">
    <location>
        <begin position="23"/>
        <end position="380"/>
    </location>
</feature>
<dbReference type="RefSeq" id="WP_187429311.1">
    <property type="nucleotide sequence ID" value="NZ_CP143423.1"/>
</dbReference>
<gene>
    <name evidence="4" type="ORF">ROLI_039950</name>
</gene>
<evidence type="ECO:0000256" key="1">
    <source>
        <dbReference type="SAM" id="MobiDB-lite"/>
    </source>
</evidence>
<feature type="region of interest" description="Disordered" evidence="1">
    <location>
        <begin position="358"/>
        <end position="380"/>
    </location>
</feature>
<evidence type="ECO:0000259" key="3">
    <source>
        <dbReference type="Pfam" id="PF01551"/>
    </source>
</evidence>
<evidence type="ECO:0000313" key="4">
    <source>
        <dbReference type="EMBL" id="WVX50895.1"/>
    </source>
</evidence>
<keyword evidence="2" id="KW-0732">Signal</keyword>
<name>A0ABZ2BZT3_9RHOB</name>
<accession>A0ABZ2BZT3</accession>
<dbReference type="SUPFAM" id="SSF51261">
    <property type="entry name" value="Duplicated hybrid motif"/>
    <property type="match status" value="1"/>
</dbReference>
<dbReference type="Proteomes" id="UP001318682">
    <property type="component" value="Chromosome"/>
</dbReference>
<evidence type="ECO:0000256" key="2">
    <source>
        <dbReference type="SAM" id="SignalP"/>
    </source>
</evidence>
<keyword evidence="5" id="KW-1185">Reference proteome</keyword>
<reference evidence="4 5" key="1">
    <citation type="submission" date="2015-07" db="EMBL/GenBank/DDBJ databases">
        <authorList>
            <person name="Voget S."/>
            <person name="Dogs M."/>
            <person name="Brinkhoff T.H."/>
            <person name="Daniel R."/>
        </authorList>
    </citation>
    <scope>NUCLEOTIDE SEQUENCE [LARGE SCALE GENOMIC DNA]</scope>
    <source>
        <strain evidence="4 5">B14</strain>
    </source>
</reference>
<dbReference type="CDD" id="cd12797">
    <property type="entry name" value="M23_peptidase"/>
    <property type="match status" value="1"/>
</dbReference>
<sequence>MPVVVKWVFIIWASLVPSITLAQQDIASQARAAMEVLTQASKQLEEAGSARDRIRALTRTIEAFEDGLSALRSGLRQASVREQYLSAKLQAQDGEIAGLLAVLQQMGAKPSPVALLHPGGATGSARAGMLLAEMTPALNAQAADLRRDLMDLQRLRAVQTDAAMQLQAGLRAVQDARSTLNQAIADRTDLPMRFPQDPVREAILIASAETLDSFAKGLDQVVLDSAATAPVSIEGDKGDLPFPVRGLVLHNAGEVDAAGIRRPGIIMATAPHAIVTTPVAGTIRYTGPLLDLGQVVILEPELGVLFVLAGLETVYGRAGEVIDAGAPLGLMGDSLAKNRAAFSTDGDDTGAERSETLYIEVRQDNSPEDPSLWFRTDKDG</sequence>
<evidence type="ECO:0000313" key="5">
    <source>
        <dbReference type="Proteomes" id="UP001318682"/>
    </source>
</evidence>
<dbReference type="EMBL" id="CP143423">
    <property type="protein sequence ID" value="WVX50895.1"/>
    <property type="molecule type" value="Genomic_DNA"/>
</dbReference>
<feature type="signal peptide" evidence="2">
    <location>
        <begin position="1"/>
        <end position="22"/>
    </location>
</feature>
<proteinExistence type="predicted"/>
<protein>
    <recommendedName>
        <fullName evidence="3">M23ase beta-sheet core domain-containing protein</fullName>
    </recommendedName>
</protein>
<organism evidence="4 5">
    <name type="scientific">Roseobacter fucihabitans</name>
    <dbReference type="NCBI Taxonomy" id="1537242"/>
    <lineage>
        <taxon>Bacteria</taxon>
        <taxon>Pseudomonadati</taxon>
        <taxon>Pseudomonadota</taxon>
        <taxon>Alphaproteobacteria</taxon>
        <taxon>Rhodobacterales</taxon>
        <taxon>Roseobacteraceae</taxon>
        <taxon>Roseobacter</taxon>
    </lineage>
</organism>
<dbReference type="Gene3D" id="2.70.70.10">
    <property type="entry name" value="Glucose Permease (Domain IIA)"/>
    <property type="match status" value="1"/>
</dbReference>
<dbReference type="InterPro" id="IPR016047">
    <property type="entry name" value="M23ase_b-sheet_dom"/>
</dbReference>
<dbReference type="Pfam" id="PF01551">
    <property type="entry name" value="Peptidase_M23"/>
    <property type="match status" value="1"/>
</dbReference>
<dbReference type="InterPro" id="IPR011055">
    <property type="entry name" value="Dup_hybrid_motif"/>
</dbReference>
<reference evidence="5" key="2">
    <citation type="submission" date="2024-01" db="EMBL/GenBank/DDBJ databases">
        <title>Roseobacter fucihabitans sp. nov., isolated from the brown alga Fucus spiralis.</title>
        <authorList>
            <person name="Hahnke S."/>
            <person name="Berger M."/>
            <person name="Schlingloff A."/>
            <person name="Athale I."/>
            <person name="Neumann-Schaal M."/>
            <person name="Adenaya A."/>
            <person name="Poehlein A."/>
            <person name="Daniel R."/>
            <person name="Pertersen J."/>
            <person name="Brinkhoff T."/>
        </authorList>
    </citation>
    <scope>NUCLEOTIDE SEQUENCE [LARGE SCALE GENOMIC DNA]</scope>
    <source>
        <strain evidence="5">B14</strain>
    </source>
</reference>